<protein>
    <recommendedName>
        <fullName evidence="2">Plus3 domain-containing protein</fullName>
    </recommendedName>
</protein>
<reference evidence="3" key="1">
    <citation type="journal article" date="2020" name="Nat. Commun.">
        <title>Large-scale genome sequencing of mycorrhizal fungi provides insights into the early evolution of symbiotic traits.</title>
        <authorList>
            <person name="Miyauchi S."/>
            <person name="Kiss E."/>
            <person name="Kuo A."/>
            <person name="Drula E."/>
            <person name="Kohler A."/>
            <person name="Sanchez-Garcia M."/>
            <person name="Morin E."/>
            <person name="Andreopoulos B."/>
            <person name="Barry K.W."/>
            <person name="Bonito G."/>
            <person name="Buee M."/>
            <person name="Carver A."/>
            <person name="Chen C."/>
            <person name="Cichocki N."/>
            <person name="Clum A."/>
            <person name="Culley D."/>
            <person name="Crous P.W."/>
            <person name="Fauchery L."/>
            <person name="Girlanda M."/>
            <person name="Hayes R.D."/>
            <person name="Keri Z."/>
            <person name="LaButti K."/>
            <person name="Lipzen A."/>
            <person name="Lombard V."/>
            <person name="Magnuson J."/>
            <person name="Maillard F."/>
            <person name="Murat C."/>
            <person name="Nolan M."/>
            <person name="Ohm R.A."/>
            <person name="Pangilinan J."/>
            <person name="Pereira M.F."/>
            <person name="Perotto S."/>
            <person name="Peter M."/>
            <person name="Pfister S."/>
            <person name="Riley R."/>
            <person name="Sitrit Y."/>
            <person name="Stielow J.B."/>
            <person name="Szollosi G."/>
            <person name="Zifcakova L."/>
            <person name="Stursova M."/>
            <person name="Spatafora J.W."/>
            <person name="Tedersoo L."/>
            <person name="Vaario L.M."/>
            <person name="Yamada A."/>
            <person name="Yan M."/>
            <person name="Wang P."/>
            <person name="Xu J."/>
            <person name="Bruns T."/>
            <person name="Baldrian P."/>
            <person name="Vilgalys R."/>
            <person name="Dunand C."/>
            <person name="Henrissat B."/>
            <person name="Grigoriev I.V."/>
            <person name="Hibbett D."/>
            <person name="Nagy L.G."/>
            <person name="Martin F.M."/>
        </authorList>
    </citation>
    <scope>NUCLEOTIDE SEQUENCE</scope>
    <source>
        <strain evidence="3">UP504</strain>
    </source>
</reference>
<evidence type="ECO:0000259" key="2">
    <source>
        <dbReference type="PROSITE" id="PS51360"/>
    </source>
</evidence>
<evidence type="ECO:0000256" key="1">
    <source>
        <dbReference type="SAM" id="MobiDB-lite"/>
    </source>
</evidence>
<comment type="caution">
    <text evidence="3">The sequence shown here is derived from an EMBL/GenBank/DDBJ whole genome shotgun (WGS) entry which is preliminary data.</text>
</comment>
<dbReference type="InterPro" id="IPR004343">
    <property type="entry name" value="Plus-3_dom"/>
</dbReference>
<dbReference type="Pfam" id="PF03126">
    <property type="entry name" value="Plus-3"/>
    <property type="match status" value="1"/>
</dbReference>
<feature type="compositionally biased region" description="Basic and acidic residues" evidence="1">
    <location>
        <begin position="84"/>
        <end position="120"/>
    </location>
</feature>
<dbReference type="GO" id="GO:0003677">
    <property type="term" value="F:DNA binding"/>
    <property type="evidence" value="ECO:0007669"/>
    <property type="project" value="InterPro"/>
</dbReference>
<dbReference type="InterPro" id="IPR036128">
    <property type="entry name" value="Plus3-like_sf"/>
</dbReference>
<feature type="region of interest" description="Disordered" evidence="1">
    <location>
        <begin position="41"/>
        <end position="204"/>
    </location>
</feature>
<feature type="compositionally biased region" description="Acidic residues" evidence="1">
    <location>
        <begin position="50"/>
        <end position="61"/>
    </location>
</feature>
<feature type="region of interest" description="Disordered" evidence="1">
    <location>
        <begin position="456"/>
        <end position="480"/>
    </location>
</feature>
<sequence length="480" mass="54599">MPSDDDHSDIGTSYLLSLAIPTPTNPARSGLLLLLFPNQAHPNVESKNSDDEEPESEEDESNPYPLDGKYKDELDRQNLMTLPETERERIISERLEQRQRLQDKLNLERLVKAQRKRPDSPEEETVAKPAKRGQTPRDRKDSGEGPGLAALTEKRRAKKERDAAKEEHDGESPKPNRQESSDESSEDGEINKVEEEYDEAKNKQAAEAVTLEDISKARITRDMLAKYCHAPWFEELAKGGWVRYNFGPDSNGNPCYRLCEVIDVGANLVPPYNIDEKSRTNRQLELKHGTLQRCWNMDRVSNAHSQRCDPQQSIGSVGDVKLPKKAALEKKRQQINKFATQRLTEADLQTMITGKKEMEENRPSFQTLLAKKARLNQQRTLAQNRRDLAEVGQLTEELAKLEKAHPELLAHRTQEADRTAIVNERNRRANLEAVRLQEKPRKSVGGRRCWGIARRALSVTPSESRSERPGEDAPQDPTRS</sequence>
<proteinExistence type="predicted"/>
<dbReference type="Gene3D" id="3.90.70.200">
    <property type="entry name" value="Plus-3 domain"/>
    <property type="match status" value="1"/>
</dbReference>
<feature type="compositionally biased region" description="Basic and acidic residues" evidence="1">
    <location>
        <begin position="189"/>
        <end position="204"/>
    </location>
</feature>
<dbReference type="PROSITE" id="PS51360">
    <property type="entry name" value="PLUS3"/>
    <property type="match status" value="1"/>
</dbReference>
<dbReference type="EMBL" id="MU128929">
    <property type="protein sequence ID" value="KAF9517766.1"/>
    <property type="molecule type" value="Genomic_DNA"/>
</dbReference>
<dbReference type="Proteomes" id="UP000886523">
    <property type="component" value="Unassembled WGS sequence"/>
</dbReference>
<feature type="compositionally biased region" description="Basic and acidic residues" evidence="1">
    <location>
        <begin position="159"/>
        <end position="180"/>
    </location>
</feature>
<dbReference type="SMART" id="SM00719">
    <property type="entry name" value="Plus3"/>
    <property type="match status" value="1"/>
</dbReference>
<organism evidence="3 4">
    <name type="scientific">Hydnum rufescens UP504</name>
    <dbReference type="NCBI Taxonomy" id="1448309"/>
    <lineage>
        <taxon>Eukaryota</taxon>
        <taxon>Fungi</taxon>
        <taxon>Dikarya</taxon>
        <taxon>Basidiomycota</taxon>
        <taxon>Agaricomycotina</taxon>
        <taxon>Agaricomycetes</taxon>
        <taxon>Cantharellales</taxon>
        <taxon>Hydnaceae</taxon>
        <taxon>Hydnum</taxon>
    </lineage>
</organism>
<name>A0A9P6B501_9AGAM</name>
<feature type="domain" description="Plus3" evidence="2">
    <location>
        <begin position="208"/>
        <end position="340"/>
    </location>
</feature>
<dbReference type="AlphaFoldDB" id="A0A9P6B501"/>
<dbReference type="SUPFAM" id="SSF159042">
    <property type="entry name" value="Plus3-like"/>
    <property type="match status" value="1"/>
</dbReference>
<gene>
    <name evidence="3" type="ORF">BS47DRAFT_1389487</name>
</gene>
<evidence type="ECO:0000313" key="4">
    <source>
        <dbReference type="Proteomes" id="UP000886523"/>
    </source>
</evidence>
<dbReference type="OrthoDB" id="166375at2759"/>
<accession>A0A9P6B501</accession>
<evidence type="ECO:0000313" key="3">
    <source>
        <dbReference type="EMBL" id="KAF9517766.1"/>
    </source>
</evidence>
<keyword evidence="4" id="KW-1185">Reference proteome</keyword>